<reference evidence="2" key="1">
    <citation type="journal article" date="2011" name="PLoS ONE">
        <title>Genome of a low-salinity ammonia-oxidizing archaeon determined by single-cell and metagenomic analysis.</title>
        <authorList>
            <person name="Blainey P.C."/>
            <person name="Mosier A.C."/>
            <person name="Potanina A."/>
            <person name="Francis C.A."/>
            <person name="Quake S.R."/>
        </authorList>
    </citation>
    <scope>NUCLEOTIDE SEQUENCE [LARGE SCALE GENOMIC DNA]</scope>
    <source>
        <strain evidence="2">SFB1</strain>
    </source>
</reference>
<keyword evidence="1" id="KW-1133">Transmembrane helix</keyword>
<evidence type="ECO:0000313" key="2">
    <source>
        <dbReference type="EMBL" id="EGG41859.1"/>
    </source>
</evidence>
<dbReference type="Gene3D" id="1.10.10.10">
    <property type="entry name" value="Winged helix-like DNA-binding domain superfamily/Winged helix DNA-binding domain"/>
    <property type="match status" value="1"/>
</dbReference>
<dbReference type="EMBL" id="AEGP01000046">
    <property type="protein sequence ID" value="EGG41859.1"/>
    <property type="molecule type" value="Genomic_DNA"/>
</dbReference>
<dbReference type="AlphaFoldDB" id="F3KLC3"/>
<sequence>MRSSKKRAKIEGIGIGATSLILRYLEENGDSEFGMLKKYVNSYLDDGGYSREGLAYKLKKLILEGKVARRKYKQGHYLYYLTKKGQENIELISNIFRDFSYDLLQEQFPSTRIPKRKEDYVRRTIERIGVYMLFSYIFGIINYTSSKNKMRTNYDNMKEWERGINPSKQIGQYLFDISRNFIKFDDYQEVIFSDMFDKSSFYDLLHDYFEKIKDAYPNEYQFLIDSANNLKWHIEDERFNKLSNKEKIKESRERLKRKL</sequence>
<gene>
    <name evidence="2" type="ORF">Nlim_1302</name>
</gene>
<proteinExistence type="predicted"/>
<organism evidence="2">
    <name type="scientific">Candidatus Nitrosarchaeum limnium SFB1</name>
    <dbReference type="NCBI Taxonomy" id="886738"/>
    <lineage>
        <taxon>Archaea</taxon>
        <taxon>Nitrososphaerota</taxon>
        <taxon>Nitrososphaeria</taxon>
        <taxon>Nitrosopumilales</taxon>
        <taxon>Nitrosopumilaceae</taxon>
        <taxon>Nitrosarchaeum</taxon>
    </lineage>
</organism>
<dbReference type="InterPro" id="IPR036388">
    <property type="entry name" value="WH-like_DNA-bd_sf"/>
</dbReference>
<keyword evidence="1" id="KW-0472">Membrane</keyword>
<dbReference type="Proteomes" id="UP000004348">
    <property type="component" value="Chromosome"/>
</dbReference>
<dbReference type="HOGENOM" id="CLU_1072007_0_0_2"/>
<dbReference type="InterPro" id="IPR036390">
    <property type="entry name" value="WH_DNA-bd_sf"/>
</dbReference>
<comment type="caution">
    <text evidence="2">The sequence shown here is derived from an EMBL/GenBank/DDBJ whole genome shotgun (WGS) entry which is preliminary data.</text>
</comment>
<name>F3KLC3_9ARCH</name>
<keyword evidence="1" id="KW-0812">Transmembrane</keyword>
<dbReference type="SUPFAM" id="SSF46785">
    <property type="entry name" value="Winged helix' DNA-binding domain"/>
    <property type="match status" value="1"/>
</dbReference>
<protein>
    <submittedName>
        <fullName evidence="2">Uncharacterized protein</fullName>
    </submittedName>
</protein>
<evidence type="ECO:0000256" key="1">
    <source>
        <dbReference type="SAM" id="Phobius"/>
    </source>
</evidence>
<feature type="transmembrane region" description="Helical" evidence="1">
    <location>
        <begin position="125"/>
        <end position="143"/>
    </location>
</feature>
<accession>F3KLC3</accession>